<organism evidence="10 11">
    <name type="scientific">Catalinimonas alkaloidigena</name>
    <dbReference type="NCBI Taxonomy" id="1075417"/>
    <lineage>
        <taxon>Bacteria</taxon>
        <taxon>Pseudomonadati</taxon>
        <taxon>Bacteroidota</taxon>
        <taxon>Cytophagia</taxon>
        <taxon>Cytophagales</taxon>
        <taxon>Catalimonadaceae</taxon>
        <taxon>Catalinimonas</taxon>
    </lineage>
</organism>
<dbReference type="RefSeq" id="WP_089681696.1">
    <property type="nucleotide sequence ID" value="NZ_FNFO01000003.1"/>
</dbReference>
<dbReference type="SUPFAM" id="SSF53927">
    <property type="entry name" value="Cytidine deaminase-like"/>
    <property type="match status" value="1"/>
</dbReference>
<feature type="binding site" evidence="8">
    <location>
        <position position="90"/>
    </location>
    <ligand>
        <name>Zn(2+)</name>
        <dbReference type="ChEBI" id="CHEBI:29105"/>
        <note>catalytic</note>
    </ligand>
</feature>
<dbReference type="EC" id="3.5.4.33" evidence="8"/>
<dbReference type="PROSITE" id="PS00903">
    <property type="entry name" value="CYT_DCMP_DEAMINASES_1"/>
    <property type="match status" value="1"/>
</dbReference>
<comment type="catalytic activity">
    <reaction evidence="7 8">
        <text>adenosine(34) in tRNA + H2O + H(+) = inosine(34) in tRNA + NH4(+)</text>
        <dbReference type="Rhea" id="RHEA:43168"/>
        <dbReference type="Rhea" id="RHEA-COMP:10373"/>
        <dbReference type="Rhea" id="RHEA-COMP:10374"/>
        <dbReference type="ChEBI" id="CHEBI:15377"/>
        <dbReference type="ChEBI" id="CHEBI:15378"/>
        <dbReference type="ChEBI" id="CHEBI:28938"/>
        <dbReference type="ChEBI" id="CHEBI:74411"/>
        <dbReference type="ChEBI" id="CHEBI:82852"/>
        <dbReference type="EC" id="3.5.4.33"/>
    </reaction>
</comment>
<dbReference type="InterPro" id="IPR028883">
    <property type="entry name" value="tRNA_aden_deaminase"/>
</dbReference>
<evidence type="ECO:0000256" key="2">
    <source>
        <dbReference type="ARBA" id="ARBA00011738"/>
    </source>
</evidence>
<feature type="active site" description="Proton donor" evidence="8">
    <location>
        <position position="59"/>
    </location>
</feature>
<dbReference type="InterPro" id="IPR016193">
    <property type="entry name" value="Cytidine_deaminase-like"/>
</dbReference>
<evidence type="ECO:0000256" key="6">
    <source>
        <dbReference type="ARBA" id="ARBA00022833"/>
    </source>
</evidence>
<accession>A0A1G9F9D6</accession>
<dbReference type="CDD" id="cd01285">
    <property type="entry name" value="nucleoside_deaminase"/>
    <property type="match status" value="1"/>
</dbReference>
<sequence length="160" mass="17358">MQVDPFSPDYFMGEALKLARQAAGAGEVPVGAVVVCRNRIIARAWNQTEQLNDVTAHAEMLAITAAANHLGGKYLSQCELYVTLEPCVMCAGALAWAQLGKLYYAAADEKRGFSRLASAKGTLLHPKTQIMSGLRAEEARQLLQEFFGRLRNPPSGGTYV</sequence>
<feature type="domain" description="CMP/dCMP-type deaminase" evidence="9">
    <location>
        <begin position="6"/>
        <end position="116"/>
    </location>
</feature>
<dbReference type="OrthoDB" id="9802676at2"/>
<dbReference type="GO" id="GO:0008270">
    <property type="term" value="F:zinc ion binding"/>
    <property type="evidence" value="ECO:0007669"/>
    <property type="project" value="UniProtKB-UniRule"/>
</dbReference>
<evidence type="ECO:0000256" key="5">
    <source>
        <dbReference type="ARBA" id="ARBA00022801"/>
    </source>
</evidence>
<dbReference type="PANTHER" id="PTHR11079:SF202">
    <property type="entry name" value="TRNA-SPECIFIC ADENOSINE DEAMINASE"/>
    <property type="match status" value="1"/>
</dbReference>
<gene>
    <name evidence="8" type="primary">tadA</name>
    <name evidence="10" type="ORF">SAMN05421823_103709</name>
</gene>
<dbReference type="STRING" id="1075417.SAMN05421823_103709"/>
<dbReference type="InterPro" id="IPR002125">
    <property type="entry name" value="CMP_dCMP_dom"/>
</dbReference>
<dbReference type="PANTHER" id="PTHR11079">
    <property type="entry name" value="CYTOSINE DEAMINASE FAMILY MEMBER"/>
    <property type="match status" value="1"/>
</dbReference>
<dbReference type="AlphaFoldDB" id="A0A1G9F9D6"/>
<evidence type="ECO:0000313" key="10">
    <source>
        <dbReference type="EMBL" id="SDK84823.1"/>
    </source>
</evidence>
<feature type="binding site" evidence="8">
    <location>
        <position position="57"/>
    </location>
    <ligand>
        <name>Zn(2+)</name>
        <dbReference type="ChEBI" id="CHEBI:29105"/>
        <note>catalytic</note>
    </ligand>
</feature>
<dbReference type="EMBL" id="FNFO01000003">
    <property type="protein sequence ID" value="SDK84823.1"/>
    <property type="molecule type" value="Genomic_DNA"/>
</dbReference>
<evidence type="ECO:0000259" key="9">
    <source>
        <dbReference type="PROSITE" id="PS51747"/>
    </source>
</evidence>
<proteinExistence type="inferred from homology"/>
<reference evidence="10 11" key="1">
    <citation type="submission" date="2016-10" db="EMBL/GenBank/DDBJ databases">
        <authorList>
            <person name="de Groot N.N."/>
        </authorList>
    </citation>
    <scope>NUCLEOTIDE SEQUENCE [LARGE SCALE GENOMIC DNA]</scope>
    <source>
        <strain evidence="10 11">DSM 25186</strain>
    </source>
</reference>
<evidence type="ECO:0000256" key="4">
    <source>
        <dbReference type="ARBA" id="ARBA00022723"/>
    </source>
</evidence>
<keyword evidence="11" id="KW-1185">Reference proteome</keyword>
<keyword evidence="4 8" id="KW-0479">Metal-binding</keyword>
<dbReference type="InterPro" id="IPR016192">
    <property type="entry name" value="APOBEC/CMP_deaminase_Zn-bd"/>
</dbReference>
<dbReference type="HAMAP" id="MF_00972">
    <property type="entry name" value="tRNA_aden_deaminase"/>
    <property type="match status" value="1"/>
</dbReference>
<dbReference type="Gene3D" id="3.40.140.10">
    <property type="entry name" value="Cytidine Deaminase, domain 2"/>
    <property type="match status" value="1"/>
</dbReference>
<comment type="subunit">
    <text evidence="2 8">Homodimer.</text>
</comment>
<evidence type="ECO:0000256" key="3">
    <source>
        <dbReference type="ARBA" id="ARBA00022694"/>
    </source>
</evidence>
<evidence type="ECO:0000256" key="8">
    <source>
        <dbReference type="HAMAP-Rule" id="MF_00972"/>
    </source>
</evidence>
<dbReference type="GO" id="GO:0002100">
    <property type="term" value="P:tRNA wobble adenosine to inosine editing"/>
    <property type="evidence" value="ECO:0007669"/>
    <property type="project" value="UniProtKB-UniRule"/>
</dbReference>
<name>A0A1G9F9D6_9BACT</name>
<dbReference type="PROSITE" id="PS51747">
    <property type="entry name" value="CYT_DCMP_DEAMINASES_2"/>
    <property type="match status" value="1"/>
</dbReference>
<evidence type="ECO:0000256" key="7">
    <source>
        <dbReference type="ARBA" id="ARBA00048045"/>
    </source>
</evidence>
<keyword evidence="5 8" id="KW-0378">Hydrolase</keyword>
<dbReference type="GO" id="GO:0052717">
    <property type="term" value="F:tRNA-specific adenosine-34 deaminase activity"/>
    <property type="evidence" value="ECO:0007669"/>
    <property type="project" value="UniProtKB-UniRule"/>
</dbReference>
<evidence type="ECO:0000313" key="11">
    <source>
        <dbReference type="Proteomes" id="UP000198510"/>
    </source>
</evidence>
<dbReference type="Pfam" id="PF00383">
    <property type="entry name" value="dCMP_cyt_deam_1"/>
    <property type="match status" value="1"/>
</dbReference>
<comment type="similarity">
    <text evidence="1">Belongs to the cytidine and deoxycytidylate deaminase family. ADAT2 subfamily.</text>
</comment>
<dbReference type="Proteomes" id="UP000198510">
    <property type="component" value="Unassembled WGS sequence"/>
</dbReference>
<comment type="function">
    <text evidence="8">Catalyzes the deamination of adenosine to inosine at the wobble position 34 of tRNA(Arg2).</text>
</comment>
<protein>
    <recommendedName>
        <fullName evidence="8">tRNA-specific adenosine deaminase</fullName>
        <ecNumber evidence="8">3.5.4.33</ecNumber>
    </recommendedName>
</protein>
<keyword evidence="6 8" id="KW-0862">Zinc</keyword>
<comment type="cofactor">
    <cofactor evidence="8">
        <name>Zn(2+)</name>
        <dbReference type="ChEBI" id="CHEBI:29105"/>
    </cofactor>
    <text evidence="8">Binds 1 zinc ion per subunit.</text>
</comment>
<keyword evidence="3 8" id="KW-0819">tRNA processing</keyword>
<feature type="binding site" evidence="8">
    <location>
        <position position="87"/>
    </location>
    <ligand>
        <name>Zn(2+)</name>
        <dbReference type="ChEBI" id="CHEBI:29105"/>
        <note>catalytic</note>
    </ligand>
</feature>
<evidence type="ECO:0000256" key="1">
    <source>
        <dbReference type="ARBA" id="ARBA00010669"/>
    </source>
</evidence>